<evidence type="ECO:0000313" key="4">
    <source>
        <dbReference type="Proteomes" id="UP000650994"/>
    </source>
</evidence>
<reference evidence="1" key="1">
    <citation type="journal article" date="2014" name="Int. J. Syst. Evol. Microbiol.">
        <title>Complete genome of a new Firmicutes species belonging to the dominant human colonic microbiota ('Ruminococcus bicirculans') reveals two chromosomes and a selective capacity to utilize plant glucans.</title>
        <authorList>
            <consortium name="NISC Comparative Sequencing Program"/>
            <person name="Wegmann U."/>
            <person name="Louis P."/>
            <person name="Goesmann A."/>
            <person name="Henrissat B."/>
            <person name="Duncan S.H."/>
            <person name="Flint H.J."/>
        </authorList>
    </citation>
    <scope>NUCLEOTIDE SEQUENCE</scope>
    <source>
        <strain evidence="1">CGMCC 1.12707</strain>
    </source>
</reference>
<dbReference type="Proteomes" id="UP000650994">
    <property type="component" value="Unassembled WGS sequence"/>
</dbReference>
<gene>
    <name evidence="1" type="ORF">GCM10010984_17400</name>
    <name evidence="2" type="ORF">SAMN05443634_105187</name>
</gene>
<keyword evidence="4" id="KW-1185">Reference proteome</keyword>
<proteinExistence type="predicted"/>
<reference evidence="3" key="3">
    <citation type="submission" date="2016-11" db="EMBL/GenBank/DDBJ databases">
        <authorList>
            <person name="Varghese N."/>
            <person name="Submissions S."/>
        </authorList>
    </citation>
    <scope>NUCLEOTIDE SEQUENCE [LARGE SCALE GENOMIC DNA]</scope>
    <source>
        <strain evidence="3">DSM 27989</strain>
    </source>
</reference>
<dbReference type="RefSeq" id="WP_072931235.1">
    <property type="nucleotide sequence ID" value="NZ_BMFL01000011.1"/>
</dbReference>
<dbReference type="EMBL" id="BMFL01000011">
    <property type="protein sequence ID" value="GGF00333.1"/>
    <property type="molecule type" value="Genomic_DNA"/>
</dbReference>
<dbReference type="GO" id="GO:0009295">
    <property type="term" value="C:nucleoid"/>
    <property type="evidence" value="ECO:0007669"/>
    <property type="project" value="InterPro"/>
</dbReference>
<dbReference type="AlphaFoldDB" id="A0A1M6XBF6"/>
<dbReference type="OrthoDB" id="9153118at2"/>
<accession>A0A1M6XBF6</accession>
<dbReference type="STRING" id="1434701.SAMN05443634_105187"/>
<reference evidence="2" key="2">
    <citation type="submission" date="2016-11" db="EMBL/GenBank/DDBJ databases">
        <authorList>
            <person name="Jaros S."/>
            <person name="Januszkiewicz K."/>
            <person name="Wedrychowicz H."/>
        </authorList>
    </citation>
    <scope>NUCLEOTIDE SEQUENCE [LARGE SCALE GENOMIC DNA]</scope>
    <source>
        <strain evidence="2">DSM 27989</strain>
    </source>
</reference>
<dbReference type="InterPro" id="IPR007358">
    <property type="entry name" value="Nucleoid_associated_NdpA"/>
</dbReference>
<organism evidence="2 3">
    <name type="scientific">Chishuiella changwenlii</name>
    <dbReference type="NCBI Taxonomy" id="1434701"/>
    <lineage>
        <taxon>Bacteria</taxon>
        <taxon>Pseudomonadati</taxon>
        <taxon>Bacteroidota</taxon>
        <taxon>Flavobacteriia</taxon>
        <taxon>Flavobacteriales</taxon>
        <taxon>Weeksellaceae</taxon>
        <taxon>Chishuiella</taxon>
    </lineage>
</organism>
<evidence type="ECO:0000313" key="2">
    <source>
        <dbReference type="EMBL" id="SHL03284.1"/>
    </source>
</evidence>
<evidence type="ECO:0000313" key="3">
    <source>
        <dbReference type="Proteomes" id="UP000184120"/>
    </source>
</evidence>
<reference evidence="1" key="5">
    <citation type="submission" date="2024-05" db="EMBL/GenBank/DDBJ databases">
        <authorList>
            <person name="Sun Q."/>
            <person name="Zhou Y."/>
        </authorList>
    </citation>
    <scope>NUCLEOTIDE SEQUENCE</scope>
    <source>
        <strain evidence="1">CGMCC 1.12707</strain>
    </source>
</reference>
<protein>
    <recommendedName>
        <fullName evidence="5">Nucleoid associated protein NdpA</fullName>
    </recommendedName>
</protein>
<evidence type="ECO:0008006" key="5">
    <source>
        <dbReference type="Google" id="ProtNLM"/>
    </source>
</evidence>
<sequence length="340" mass="39954">MLDLKNAYIEYLALQKVGHKVREEANIFAEQTTEFDESKEEQLVPFLLNPFKKTLELKQFSHHTERLEFNKMYNFCKQLFDEEIDFIDFSQEVLKHLFEISLHPQIKSGEVFTVQLNNVVLDGIPCNGIGIYKLENKSKFLRFDESKSIDYNVLKGYKLDKLDKGVLILDTFRDDGFRVYSIDDKNVESEFWTKNFLEITSVTTPAFQTKKFIEAVKDFAEDIVLDKTDRKQQAEFIENTIVDLSDNEFMNLEIIDETLGDYKNDFQNYLQEHKVDPNFEISNHTLISESKKIKSELKLDTGAKINLDLQVPGCSTENLERGYDEEKKMFFYKVYFNSEQ</sequence>
<reference evidence="4" key="4">
    <citation type="journal article" date="2019" name="Int. J. Syst. Evol. Microbiol.">
        <title>The Global Catalogue of Microorganisms (GCM) 10K type strain sequencing project: providing services to taxonomists for standard genome sequencing and annotation.</title>
        <authorList>
            <consortium name="The Broad Institute Genomics Platform"/>
            <consortium name="The Broad Institute Genome Sequencing Center for Infectious Disease"/>
            <person name="Wu L."/>
            <person name="Ma J."/>
        </authorList>
    </citation>
    <scope>NUCLEOTIDE SEQUENCE [LARGE SCALE GENOMIC DNA]</scope>
    <source>
        <strain evidence="4">CGMCC 1.12707</strain>
    </source>
</reference>
<name>A0A1M6XBF6_9FLAO</name>
<evidence type="ECO:0000313" key="1">
    <source>
        <dbReference type="EMBL" id="GGF00333.1"/>
    </source>
</evidence>
<dbReference type="Pfam" id="PF04245">
    <property type="entry name" value="NA37"/>
    <property type="match status" value="1"/>
</dbReference>
<dbReference type="EMBL" id="FRBH01000005">
    <property type="protein sequence ID" value="SHL03284.1"/>
    <property type="molecule type" value="Genomic_DNA"/>
</dbReference>
<dbReference type="Proteomes" id="UP000184120">
    <property type="component" value="Unassembled WGS sequence"/>
</dbReference>